<dbReference type="GO" id="GO:0000398">
    <property type="term" value="P:mRNA splicing, via spliceosome"/>
    <property type="evidence" value="ECO:0000318"/>
    <property type="project" value="GO_Central"/>
</dbReference>
<dbReference type="AlphaFoldDB" id="A9V613"/>
<accession>A9V613</accession>
<dbReference type="PROSITE" id="PS50174">
    <property type="entry name" value="G_PATCH"/>
    <property type="match status" value="1"/>
</dbReference>
<feature type="compositionally biased region" description="Low complexity" evidence="5">
    <location>
        <begin position="1"/>
        <end position="10"/>
    </location>
</feature>
<evidence type="ECO:0000256" key="4">
    <source>
        <dbReference type="ARBA" id="ARBA00023242"/>
    </source>
</evidence>
<dbReference type="SMART" id="SM00739">
    <property type="entry name" value="KOW"/>
    <property type="match status" value="2"/>
</dbReference>
<dbReference type="GO" id="GO:0003676">
    <property type="term" value="F:nucleic acid binding"/>
    <property type="evidence" value="ECO:0007669"/>
    <property type="project" value="InterPro"/>
</dbReference>
<feature type="domain" description="G-patch" evidence="6">
    <location>
        <begin position="182"/>
        <end position="228"/>
    </location>
</feature>
<dbReference type="EMBL" id="CH991562">
    <property type="protein sequence ID" value="EDQ86906.1"/>
    <property type="molecule type" value="Genomic_DNA"/>
</dbReference>
<protein>
    <recommendedName>
        <fullName evidence="6">G-patch domain-containing protein</fullName>
    </recommendedName>
</protein>
<evidence type="ECO:0000313" key="7">
    <source>
        <dbReference type="EMBL" id="EDQ86906.1"/>
    </source>
</evidence>
<dbReference type="STRING" id="81824.A9V613"/>
<dbReference type="RefSeq" id="XP_001748145.1">
    <property type="nucleotide sequence ID" value="XM_001748093.1"/>
</dbReference>
<evidence type="ECO:0000256" key="2">
    <source>
        <dbReference type="ARBA" id="ARBA00010966"/>
    </source>
</evidence>
<dbReference type="Pfam" id="PF25088">
    <property type="entry name" value="GPKOW_C"/>
    <property type="match status" value="1"/>
</dbReference>
<evidence type="ECO:0000256" key="5">
    <source>
        <dbReference type="SAM" id="MobiDB-lite"/>
    </source>
</evidence>
<feature type="region of interest" description="Disordered" evidence="5">
    <location>
        <begin position="84"/>
        <end position="108"/>
    </location>
</feature>
<keyword evidence="8" id="KW-1185">Reference proteome</keyword>
<gene>
    <name evidence="7" type="ORF">MONBRDRAFT_27691</name>
</gene>
<evidence type="ECO:0000256" key="1">
    <source>
        <dbReference type="ARBA" id="ARBA00004123"/>
    </source>
</evidence>
<feature type="compositionally biased region" description="Basic and acidic residues" evidence="5">
    <location>
        <begin position="369"/>
        <end position="379"/>
    </location>
</feature>
<dbReference type="Gene3D" id="2.30.30.140">
    <property type="match status" value="1"/>
</dbReference>
<dbReference type="OMA" id="AHKDKEK"/>
<reference evidence="7 8" key="1">
    <citation type="journal article" date="2008" name="Nature">
        <title>The genome of the choanoflagellate Monosiga brevicollis and the origin of metazoans.</title>
        <authorList>
            <consortium name="JGI Sequencing"/>
            <person name="King N."/>
            <person name="Westbrook M.J."/>
            <person name="Young S.L."/>
            <person name="Kuo A."/>
            <person name="Abedin M."/>
            <person name="Chapman J."/>
            <person name="Fairclough S."/>
            <person name="Hellsten U."/>
            <person name="Isogai Y."/>
            <person name="Letunic I."/>
            <person name="Marr M."/>
            <person name="Pincus D."/>
            <person name="Putnam N."/>
            <person name="Rokas A."/>
            <person name="Wright K.J."/>
            <person name="Zuzow R."/>
            <person name="Dirks W."/>
            <person name="Good M."/>
            <person name="Goodstein D."/>
            <person name="Lemons D."/>
            <person name="Li W."/>
            <person name="Lyons J.B."/>
            <person name="Morris A."/>
            <person name="Nichols S."/>
            <person name="Richter D.J."/>
            <person name="Salamov A."/>
            <person name="Bork P."/>
            <person name="Lim W.A."/>
            <person name="Manning G."/>
            <person name="Miller W.T."/>
            <person name="McGinnis W."/>
            <person name="Shapiro H."/>
            <person name="Tjian R."/>
            <person name="Grigoriev I.V."/>
            <person name="Rokhsar D."/>
        </authorList>
    </citation>
    <scope>NUCLEOTIDE SEQUENCE [LARGE SCALE GENOMIC DNA]</scope>
    <source>
        <strain evidence="8">MX1 / ATCC 50154</strain>
    </source>
</reference>
<evidence type="ECO:0000256" key="3">
    <source>
        <dbReference type="ARBA" id="ARBA00022737"/>
    </source>
</evidence>
<sequence>MEGAAAAGEGVKVSFGFAKSKPSRPKQAVAGLGETEETEDADHQKAQGDAITEFTRAGATLAQPREAPKEVIIPLLKVNQWRTGDAETGAGTGVEGDEEPKAGVGKAATDVNDDDQRALAALQADADNVQQGETPADIDAIPLLMQNRAPGTERLDDAEKFKRDMQLRPAELSLQEYDRVPIEQFGTAMLRGMGWQKGEAIGGTNKGLVEPIEFVPRPSGLGLGATRDLSLKPDHRYQRKAINKPGETHREVAQLAGKVDASGKVRHIRGVSETLYEKEDLTVKRDRRVHIVQGPHRGQVGTITRMYNLMVDVRLASSDTVVACDESAVNVLPRAQARTVWAAIDKGYSPREALARAGIELPPTSSSKSGRDGSRKNDTSPRQSSEPPAKASKTSSRHRSSRHTWVVPDIRVRIVSQKYKKGKYYNVKAVVMDVLARDQITVSTEGRLLEDLYDSELETIVPRQPKAPVMVLRGEFAGQRARILERDSKQELVTVQLADGNVAACTFDDVSEYVGQSGFEDWE</sequence>
<evidence type="ECO:0000259" key="6">
    <source>
        <dbReference type="PROSITE" id="PS50174"/>
    </source>
</evidence>
<dbReference type="InterPro" id="IPR005824">
    <property type="entry name" value="KOW"/>
</dbReference>
<dbReference type="InterPro" id="IPR045166">
    <property type="entry name" value="Spp2-like"/>
</dbReference>
<dbReference type="FunCoup" id="A9V613">
    <property type="interactions" value="1194"/>
</dbReference>
<comment type="subcellular location">
    <subcellularLocation>
        <location evidence="1">Nucleus</location>
    </subcellularLocation>
</comment>
<dbReference type="Pfam" id="PF12656">
    <property type="entry name" value="G-patch_2"/>
    <property type="match status" value="1"/>
</dbReference>
<keyword evidence="4" id="KW-0539">Nucleus</keyword>
<dbReference type="Gene3D" id="2.30.30.30">
    <property type="match status" value="1"/>
</dbReference>
<dbReference type="InterPro" id="IPR026822">
    <property type="entry name" value="Spp2/MOS2_G-patch"/>
</dbReference>
<dbReference type="InterPro" id="IPR000467">
    <property type="entry name" value="G_patch_dom"/>
</dbReference>
<dbReference type="GeneID" id="5893535"/>
<dbReference type="KEGG" id="mbr:MONBRDRAFT_27691"/>
<feature type="region of interest" description="Disordered" evidence="5">
    <location>
        <begin position="1"/>
        <end position="46"/>
    </location>
</feature>
<dbReference type="Proteomes" id="UP000001357">
    <property type="component" value="Unassembled WGS sequence"/>
</dbReference>
<dbReference type="eggNOG" id="KOG4315">
    <property type="taxonomic scope" value="Eukaryota"/>
</dbReference>
<feature type="region of interest" description="Disordered" evidence="5">
    <location>
        <begin position="356"/>
        <end position="402"/>
    </location>
</feature>
<comment type="similarity">
    <text evidence="2">Belongs to the MOS2 family.</text>
</comment>
<dbReference type="CDD" id="cd13153">
    <property type="entry name" value="KOW_GPKOW_B"/>
    <property type="match status" value="1"/>
</dbReference>
<dbReference type="PANTHER" id="PTHR15818:SF2">
    <property type="entry name" value="G-PATCH DOMAIN AND KOW MOTIFS-CONTAINING PROTEIN"/>
    <property type="match status" value="1"/>
</dbReference>
<dbReference type="InterPro" id="IPR014722">
    <property type="entry name" value="Rib_uL2_dom2"/>
</dbReference>
<organism evidence="7 8">
    <name type="scientific">Monosiga brevicollis</name>
    <name type="common">Choanoflagellate</name>
    <dbReference type="NCBI Taxonomy" id="81824"/>
    <lineage>
        <taxon>Eukaryota</taxon>
        <taxon>Choanoflagellata</taxon>
        <taxon>Craspedida</taxon>
        <taxon>Salpingoecidae</taxon>
        <taxon>Monosiga</taxon>
    </lineage>
</organism>
<dbReference type="InParanoid" id="A9V613"/>
<keyword evidence="3" id="KW-0677">Repeat</keyword>
<dbReference type="PANTHER" id="PTHR15818">
    <property type="entry name" value="G PATCH AND KOW-CONTAINING"/>
    <property type="match status" value="1"/>
</dbReference>
<dbReference type="SMART" id="SM00443">
    <property type="entry name" value="G_patch"/>
    <property type="match status" value="1"/>
</dbReference>
<dbReference type="InterPro" id="IPR041994">
    <property type="entry name" value="GPKOW_KOW2"/>
</dbReference>
<proteinExistence type="inferred from homology"/>
<dbReference type="GO" id="GO:0005681">
    <property type="term" value="C:spliceosomal complex"/>
    <property type="evidence" value="ECO:0000318"/>
    <property type="project" value="GO_Central"/>
</dbReference>
<name>A9V613_MONBE</name>
<evidence type="ECO:0000313" key="8">
    <source>
        <dbReference type="Proteomes" id="UP000001357"/>
    </source>
</evidence>